<dbReference type="PROSITE" id="PS51186">
    <property type="entry name" value="GNAT"/>
    <property type="match status" value="1"/>
</dbReference>
<dbReference type="Pfam" id="PF13673">
    <property type="entry name" value="Acetyltransf_10"/>
    <property type="match status" value="1"/>
</dbReference>
<proteinExistence type="predicted"/>
<dbReference type="SUPFAM" id="SSF55729">
    <property type="entry name" value="Acyl-CoA N-acyltransferases (Nat)"/>
    <property type="match status" value="1"/>
</dbReference>
<dbReference type="CDD" id="cd04301">
    <property type="entry name" value="NAT_SF"/>
    <property type="match status" value="1"/>
</dbReference>
<dbReference type="Proteomes" id="UP001065593">
    <property type="component" value="Unassembled WGS sequence"/>
</dbReference>
<reference evidence="4" key="1">
    <citation type="submission" date="2022-08" db="EMBL/GenBank/DDBJ databases">
        <title>Draft genome sequence of Lysinibacillus sp. strain KH24.</title>
        <authorList>
            <person name="Kanbe H."/>
            <person name="Itoh H."/>
        </authorList>
    </citation>
    <scope>NUCLEOTIDE SEQUENCE</scope>
    <source>
        <strain evidence="4">KH24</strain>
    </source>
</reference>
<dbReference type="PANTHER" id="PTHR43420:SF44">
    <property type="entry name" value="ACETYLTRANSFERASE YPEA"/>
    <property type="match status" value="1"/>
</dbReference>
<evidence type="ECO:0000313" key="4">
    <source>
        <dbReference type="EMBL" id="GLC89795.1"/>
    </source>
</evidence>
<evidence type="ECO:0000313" key="5">
    <source>
        <dbReference type="Proteomes" id="UP001065593"/>
    </source>
</evidence>
<comment type="caution">
    <text evidence="4">The sequence shown here is derived from an EMBL/GenBank/DDBJ whole genome shotgun (WGS) entry which is preliminary data.</text>
</comment>
<sequence>MVTFQQIYRFSTVVAETEDYQHHHQEEMRSRYDSNFIEWLKIPTLQRLKEIEMYQKSYHLERGQEHLKWIFPADEELPVALKEYLQEQGYLMTWRELYAIDPMLFQGNIQGNAKIQFVDTQTFPHYAALQYEGDLCYGEEFAQQKQWLLQQNQQNPSIHQVIAVLANRIVGSLDLIEAATTIEIDNFFVLEEYQRKGIGSAMQRFVANQFANKTIILIAEGEDTAKDMYRKQGYVYHGKRYEATKMPANIKE</sequence>
<feature type="domain" description="N-acetyltransferase" evidence="3">
    <location>
        <begin position="113"/>
        <end position="252"/>
    </location>
</feature>
<evidence type="ECO:0000259" key="3">
    <source>
        <dbReference type="PROSITE" id="PS51186"/>
    </source>
</evidence>
<keyword evidence="1" id="KW-0808">Transferase</keyword>
<dbReference type="PANTHER" id="PTHR43420">
    <property type="entry name" value="ACETYLTRANSFERASE"/>
    <property type="match status" value="1"/>
</dbReference>
<dbReference type="InterPro" id="IPR000182">
    <property type="entry name" value="GNAT_dom"/>
</dbReference>
<dbReference type="RefSeq" id="WP_264989668.1">
    <property type="nucleotide sequence ID" value="NZ_BRZA01000004.1"/>
</dbReference>
<organism evidence="4 5">
    <name type="scientific">Lysinibacillus piscis</name>
    <dbReference type="NCBI Taxonomy" id="2518931"/>
    <lineage>
        <taxon>Bacteria</taxon>
        <taxon>Bacillati</taxon>
        <taxon>Bacillota</taxon>
        <taxon>Bacilli</taxon>
        <taxon>Bacillales</taxon>
        <taxon>Bacillaceae</taxon>
        <taxon>Lysinibacillus</taxon>
    </lineage>
</organism>
<dbReference type="Gene3D" id="3.40.630.30">
    <property type="match status" value="1"/>
</dbReference>
<evidence type="ECO:0000256" key="2">
    <source>
        <dbReference type="ARBA" id="ARBA00023315"/>
    </source>
</evidence>
<keyword evidence="5" id="KW-1185">Reference proteome</keyword>
<name>A0ABQ5NNH6_9BACI</name>
<dbReference type="InterPro" id="IPR016181">
    <property type="entry name" value="Acyl_CoA_acyltransferase"/>
</dbReference>
<gene>
    <name evidence="4" type="ORF">LYSBPC_29220</name>
</gene>
<dbReference type="InterPro" id="IPR040549">
    <property type="entry name" value="DUF5613"/>
</dbReference>
<dbReference type="Pfam" id="PF18467">
    <property type="entry name" value="DUF5613"/>
    <property type="match status" value="1"/>
</dbReference>
<dbReference type="InterPro" id="IPR050680">
    <property type="entry name" value="YpeA/RimI_acetyltransf"/>
</dbReference>
<evidence type="ECO:0000256" key="1">
    <source>
        <dbReference type="ARBA" id="ARBA00022679"/>
    </source>
</evidence>
<keyword evidence="2" id="KW-0012">Acyltransferase</keyword>
<accession>A0ABQ5NNH6</accession>
<dbReference type="EMBL" id="BRZA01000004">
    <property type="protein sequence ID" value="GLC89795.1"/>
    <property type="molecule type" value="Genomic_DNA"/>
</dbReference>
<protein>
    <submittedName>
        <fullName evidence="4">Acetyltransferase</fullName>
    </submittedName>
</protein>